<reference evidence="19" key="1">
    <citation type="submission" date="2024-05" db="EMBL/GenBank/DDBJ databases">
        <title>Planctomycetes of the genus Singulisphaera possess chitinolytic capabilities.</title>
        <authorList>
            <person name="Ivanova A."/>
        </authorList>
    </citation>
    <scope>NUCLEOTIDE SEQUENCE</scope>
    <source>
        <strain evidence="19">Ch08T</strain>
    </source>
</reference>
<keyword evidence="12 15" id="KW-1133">Transmembrane helix</keyword>
<feature type="domain" description="Histidine kinase" evidence="16">
    <location>
        <begin position="393"/>
        <end position="610"/>
    </location>
</feature>
<sequence>MFRTLRTKLLVGLTPLLAIMIGLGLWAIFMLDHLGGRIDVILRENYNSVLAAEGMKEALERMDSAILFALSGQDHRADSQFREYRSRFLAHLQKERNNITVNGEQELADRLSTLFETYLKQSEVFHALPMEPPARRSEFYFAELFPTFSAIKNTADQVLEINQSFMMREKFKAADAAARSKQVMIVALFGSVAIAALIALRLSRSILEPIQAVTIGARGLARGNLDQVVPATTRDELGELAQAFNTMARTIREFRQAGTARLLRAQKTAQATIDSFPDPVVVVDTDGVVERANPAARRILGVIPSETESSIPWTPPNQLKAALADVLSGRDGDVPVGLEHAVSFRDDGQERFFLPRVLPIRGEQDESLGAALVLSDVTKFRLVDQLKSDMVSTVSHELKTPLTSVQMAIHLLLEEVVGPLTPKQVELLVAARQDSDRLLAMVNDLLDLTRIEQGRLRLNLSPIKADELVAEAAERSASKLRDAGIVLELDGDNDLPLVLADRERMEHVFDNLIDNALQSTNRGGRLRLTARAGEDMVHFTVEDTGEGIAPEQLSRIFEKFYRVPGTRHREGTGLGLSIVQEIIVAHGGQISTSSHPGQGTTFTFTLPADARKFGSSDQSKVK</sequence>
<keyword evidence="5" id="KW-1003">Cell membrane</keyword>
<dbReference type="Pfam" id="PF08448">
    <property type="entry name" value="PAS_4"/>
    <property type="match status" value="1"/>
</dbReference>
<feature type="domain" description="PAS" evidence="17">
    <location>
        <begin position="265"/>
        <end position="306"/>
    </location>
</feature>
<evidence type="ECO:0000256" key="1">
    <source>
        <dbReference type="ARBA" id="ARBA00000085"/>
    </source>
</evidence>
<dbReference type="Pfam" id="PF00512">
    <property type="entry name" value="HisKA"/>
    <property type="match status" value="1"/>
</dbReference>
<keyword evidence="6" id="KW-0597">Phosphoprotein</keyword>
<keyword evidence="8 15" id="KW-0812">Transmembrane</keyword>
<evidence type="ECO:0000256" key="7">
    <source>
        <dbReference type="ARBA" id="ARBA00022679"/>
    </source>
</evidence>
<evidence type="ECO:0000256" key="15">
    <source>
        <dbReference type="SAM" id="Phobius"/>
    </source>
</evidence>
<dbReference type="RefSeq" id="WP_406700257.1">
    <property type="nucleotide sequence ID" value="NZ_CP155447.1"/>
</dbReference>
<evidence type="ECO:0000256" key="11">
    <source>
        <dbReference type="ARBA" id="ARBA00022840"/>
    </source>
</evidence>
<dbReference type="PANTHER" id="PTHR42878">
    <property type="entry name" value="TWO-COMPONENT HISTIDINE KINASE"/>
    <property type="match status" value="1"/>
</dbReference>
<evidence type="ECO:0000256" key="14">
    <source>
        <dbReference type="ARBA" id="ARBA00023136"/>
    </source>
</evidence>
<dbReference type="Gene3D" id="3.30.565.10">
    <property type="entry name" value="Histidine kinase-like ATPase, C-terminal domain"/>
    <property type="match status" value="1"/>
</dbReference>
<dbReference type="PROSITE" id="PS50112">
    <property type="entry name" value="PAS"/>
    <property type="match status" value="1"/>
</dbReference>
<dbReference type="GO" id="GO:0000156">
    <property type="term" value="F:phosphorelay response regulator activity"/>
    <property type="evidence" value="ECO:0007669"/>
    <property type="project" value="TreeGrafter"/>
</dbReference>
<dbReference type="InterPro" id="IPR013656">
    <property type="entry name" value="PAS_4"/>
</dbReference>
<dbReference type="GO" id="GO:0030295">
    <property type="term" value="F:protein kinase activator activity"/>
    <property type="evidence" value="ECO:0007669"/>
    <property type="project" value="TreeGrafter"/>
</dbReference>
<dbReference type="Gene3D" id="1.10.287.130">
    <property type="match status" value="1"/>
</dbReference>
<dbReference type="NCBIfam" id="TIGR00229">
    <property type="entry name" value="sensory_box"/>
    <property type="match status" value="1"/>
</dbReference>
<keyword evidence="14 15" id="KW-0472">Membrane</keyword>
<dbReference type="InterPro" id="IPR004358">
    <property type="entry name" value="Sig_transdc_His_kin-like_C"/>
</dbReference>
<dbReference type="InterPro" id="IPR050351">
    <property type="entry name" value="BphY/WalK/GraS-like"/>
</dbReference>
<evidence type="ECO:0000256" key="8">
    <source>
        <dbReference type="ARBA" id="ARBA00022692"/>
    </source>
</evidence>
<evidence type="ECO:0000256" key="13">
    <source>
        <dbReference type="ARBA" id="ARBA00023012"/>
    </source>
</evidence>
<dbReference type="SMART" id="SM00388">
    <property type="entry name" value="HisKA"/>
    <property type="match status" value="1"/>
</dbReference>
<evidence type="ECO:0000256" key="2">
    <source>
        <dbReference type="ARBA" id="ARBA00004141"/>
    </source>
</evidence>
<dbReference type="CDD" id="cd00082">
    <property type="entry name" value="HisKA"/>
    <property type="match status" value="1"/>
</dbReference>
<proteinExistence type="predicted"/>
<dbReference type="PROSITE" id="PS50885">
    <property type="entry name" value="HAMP"/>
    <property type="match status" value="1"/>
</dbReference>
<dbReference type="InterPro" id="IPR003661">
    <property type="entry name" value="HisK_dim/P_dom"/>
</dbReference>
<dbReference type="InterPro" id="IPR005467">
    <property type="entry name" value="His_kinase_dom"/>
</dbReference>
<dbReference type="SMART" id="SM00304">
    <property type="entry name" value="HAMP"/>
    <property type="match status" value="1"/>
</dbReference>
<dbReference type="Gene3D" id="3.30.450.20">
    <property type="entry name" value="PAS domain"/>
    <property type="match status" value="1"/>
</dbReference>
<dbReference type="PROSITE" id="PS50109">
    <property type="entry name" value="HIS_KIN"/>
    <property type="match status" value="1"/>
</dbReference>
<evidence type="ECO:0000313" key="19">
    <source>
        <dbReference type="EMBL" id="XBH07420.1"/>
    </source>
</evidence>
<dbReference type="EC" id="2.7.13.3" evidence="4"/>
<dbReference type="Pfam" id="PF02518">
    <property type="entry name" value="HATPase_c"/>
    <property type="match status" value="1"/>
</dbReference>
<feature type="domain" description="HAMP" evidence="18">
    <location>
        <begin position="204"/>
        <end position="256"/>
    </location>
</feature>
<dbReference type="PRINTS" id="PR00344">
    <property type="entry name" value="BCTRLSENSOR"/>
</dbReference>
<dbReference type="FunFam" id="3.30.565.10:FF:000023">
    <property type="entry name" value="PAS domain-containing sensor histidine kinase"/>
    <property type="match status" value="1"/>
</dbReference>
<name>A0AAU7CQ49_9BACT</name>
<dbReference type="GO" id="GO:0005524">
    <property type="term" value="F:ATP binding"/>
    <property type="evidence" value="ECO:0007669"/>
    <property type="project" value="UniProtKB-KW"/>
</dbReference>
<dbReference type="EMBL" id="CP155447">
    <property type="protein sequence ID" value="XBH07420.1"/>
    <property type="molecule type" value="Genomic_DNA"/>
</dbReference>
<feature type="transmembrane region" description="Helical" evidence="15">
    <location>
        <begin position="12"/>
        <end position="31"/>
    </location>
</feature>
<evidence type="ECO:0000256" key="9">
    <source>
        <dbReference type="ARBA" id="ARBA00022741"/>
    </source>
</evidence>
<keyword evidence="9" id="KW-0547">Nucleotide-binding</keyword>
<comment type="subcellular location">
    <subcellularLocation>
        <location evidence="3">Cell membrane</location>
    </subcellularLocation>
    <subcellularLocation>
        <location evidence="2">Membrane</location>
        <topology evidence="2">Multi-pass membrane protein</topology>
    </subcellularLocation>
</comment>
<dbReference type="InterPro" id="IPR036890">
    <property type="entry name" value="HATPase_C_sf"/>
</dbReference>
<dbReference type="Pfam" id="PF00672">
    <property type="entry name" value="HAMP"/>
    <property type="match status" value="1"/>
</dbReference>
<dbReference type="Gene3D" id="6.10.340.10">
    <property type="match status" value="1"/>
</dbReference>
<keyword evidence="13" id="KW-0902">Two-component regulatory system</keyword>
<dbReference type="PANTHER" id="PTHR42878:SF7">
    <property type="entry name" value="SENSOR HISTIDINE KINASE GLRK"/>
    <property type="match status" value="1"/>
</dbReference>
<dbReference type="InterPro" id="IPR003594">
    <property type="entry name" value="HATPase_dom"/>
</dbReference>
<dbReference type="InterPro" id="IPR035965">
    <property type="entry name" value="PAS-like_dom_sf"/>
</dbReference>
<accession>A0AAU7CQ49</accession>
<evidence type="ECO:0000256" key="10">
    <source>
        <dbReference type="ARBA" id="ARBA00022777"/>
    </source>
</evidence>
<dbReference type="SUPFAM" id="SSF158472">
    <property type="entry name" value="HAMP domain-like"/>
    <property type="match status" value="1"/>
</dbReference>
<evidence type="ECO:0000256" key="6">
    <source>
        <dbReference type="ARBA" id="ARBA00022553"/>
    </source>
</evidence>
<dbReference type="GO" id="GO:0000155">
    <property type="term" value="F:phosphorelay sensor kinase activity"/>
    <property type="evidence" value="ECO:0007669"/>
    <property type="project" value="InterPro"/>
</dbReference>
<dbReference type="GO" id="GO:0005886">
    <property type="term" value="C:plasma membrane"/>
    <property type="evidence" value="ECO:0007669"/>
    <property type="project" value="UniProtKB-SubCell"/>
</dbReference>
<evidence type="ECO:0000256" key="5">
    <source>
        <dbReference type="ARBA" id="ARBA00022475"/>
    </source>
</evidence>
<keyword evidence="11 19" id="KW-0067">ATP-binding</keyword>
<keyword evidence="10" id="KW-0418">Kinase</keyword>
<dbReference type="SMART" id="SM00387">
    <property type="entry name" value="HATPase_c"/>
    <property type="match status" value="1"/>
</dbReference>
<dbReference type="SUPFAM" id="SSF47384">
    <property type="entry name" value="Homodimeric domain of signal transducing histidine kinase"/>
    <property type="match status" value="1"/>
</dbReference>
<comment type="catalytic activity">
    <reaction evidence="1">
        <text>ATP + protein L-histidine = ADP + protein N-phospho-L-histidine.</text>
        <dbReference type="EC" id="2.7.13.3"/>
    </reaction>
</comment>
<keyword evidence="7" id="KW-0808">Transferase</keyword>
<evidence type="ECO:0000259" key="18">
    <source>
        <dbReference type="PROSITE" id="PS50885"/>
    </source>
</evidence>
<evidence type="ECO:0000256" key="3">
    <source>
        <dbReference type="ARBA" id="ARBA00004236"/>
    </source>
</evidence>
<evidence type="ECO:0000256" key="4">
    <source>
        <dbReference type="ARBA" id="ARBA00012438"/>
    </source>
</evidence>
<dbReference type="GO" id="GO:0007234">
    <property type="term" value="P:osmosensory signaling via phosphorelay pathway"/>
    <property type="evidence" value="ECO:0007669"/>
    <property type="project" value="TreeGrafter"/>
</dbReference>
<dbReference type="InterPro" id="IPR036097">
    <property type="entry name" value="HisK_dim/P_sf"/>
</dbReference>
<dbReference type="SUPFAM" id="SSF55874">
    <property type="entry name" value="ATPase domain of HSP90 chaperone/DNA topoisomerase II/histidine kinase"/>
    <property type="match status" value="1"/>
</dbReference>
<dbReference type="CDD" id="cd00075">
    <property type="entry name" value="HATPase"/>
    <property type="match status" value="1"/>
</dbReference>
<dbReference type="InterPro" id="IPR003660">
    <property type="entry name" value="HAMP_dom"/>
</dbReference>
<dbReference type="SUPFAM" id="SSF55785">
    <property type="entry name" value="PYP-like sensor domain (PAS domain)"/>
    <property type="match status" value="1"/>
</dbReference>
<evidence type="ECO:0000256" key="12">
    <source>
        <dbReference type="ARBA" id="ARBA00022989"/>
    </source>
</evidence>
<evidence type="ECO:0000259" key="17">
    <source>
        <dbReference type="PROSITE" id="PS50112"/>
    </source>
</evidence>
<dbReference type="InterPro" id="IPR000014">
    <property type="entry name" value="PAS"/>
</dbReference>
<evidence type="ECO:0000259" key="16">
    <source>
        <dbReference type="PROSITE" id="PS50109"/>
    </source>
</evidence>
<dbReference type="CDD" id="cd06225">
    <property type="entry name" value="HAMP"/>
    <property type="match status" value="1"/>
</dbReference>
<dbReference type="AlphaFoldDB" id="A0AAU7CQ49"/>
<gene>
    <name evidence="19" type="ORF">V5E97_15655</name>
</gene>
<protein>
    <recommendedName>
        <fullName evidence="4">histidine kinase</fullName>
        <ecNumber evidence="4">2.7.13.3</ecNumber>
    </recommendedName>
</protein>
<organism evidence="19">
    <name type="scientific">Singulisphaera sp. Ch08</name>
    <dbReference type="NCBI Taxonomy" id="3120278"/>
    <lineage>
        <taxon>Bacteria</taxon>
        <taxon>Pseudomonadati</taxon>
        <taxon>Planctomycetota</taxon>
        <taxon>Planctomycetia</taxon>
        <taxon>Isosphaerales</taxon>
        <taxon>Isosphaeraceae</taxon>
        <taxon>Singulisphaera</taxon>
    </lineage>
</organism>